<dbReference type="RefSeq" id="WP_189766942.1">
    <property type="nucleotide sequence ID" value="NZ_BNCK01000001.1"/>
</dbReference>
<feature type="domain" description="Nucleotidyl transferase" evidence="1">
    <location>
        <begin position="11"/>
        <end position="142"/>
    </location>
</feature>
<dbReference type="AlphaFoldDB" id="A0A919BAQ8"/>
<name>A0A919BAQ8_9GAMM</name>
<dbReference type="EMBL" id="BNCK01000001">
    <property type="protein sequence ID" value="GHF79203.1"/>
    <property type="molecule type" value="Genomic_DNA"/>
</dbReference>
<organism evidence="2 3">
    <name type="scientific">Thalassotalea marina</name>
    <dbReference type="NCBI Taxonomy" id="1673741"/>
    <lineage>
        <taxon>Bacteria</taxon>
        <taxon>Pseudomonadati</taxon>
        <taxon>Pseudomonadota</taxon>
        <taxon>Gammaproteobacteria</taxon>
        <taxon>Alteromonadales</taxon>
        <taxon>Colwelliaceae</taxon>
        <taxon>Thalassotalea</taxon>
    </lineage>
</organism>
<dbReference type="SUPFAM" id="SSF53448">
    <property type="entry name" value="Nucleotide-diphospho-sugar transferases"/>
    <property type="match status" value="1"/>
</dbReference>
<dbReference type="InterPro" id="IPR029044">
    <property type="entry name" value="Nucleotide-diphossugar_trans"/>
</dbReference>
<reference evidence="2" key="1">
    <citation type="journal article" date="2014" name="Int. J. Syst. Evol. Microbiol.">
        <title>Complete genome sequence of Corynebacterium casei LMG S-19264T (=DSM 44701T), isolated from a smear-ripened cheese.</title>
        <authorList>
            <consortium name="US DOE Joint Genome Institute (JGI-PGF)"/>
            <person name="Walter F."/>
            <person name="Albersmeier A."/>
            <person name="Kalinowski J."/>
            <person name="Ruckert C."/>
        </authorList>
    </citation>
    <scope>NUCLEOTIDE SEQUENCE</scope>
    <source>
        <strain evidence="2">KCTC 42731</strain>
    </source>
</reference>
<protein>
    <recommendedName>
        <fullName evidence="1">Nucleotidyl transferase domain-containing protein</fullName>
    </recommendedName>
</protein>
<sequence>MNNPNNAMSLVILAAGRGSRFGGPKQFTDFGPNQWPLMLYNISHAFKAGILHVVFITRPEHLAVLQEKVLAKLPSQMTYDVVYQDISNFPQECFVDSTREKPLGTAHALWCAKSVVKSNMLVINADDYYGSEAFTLAAQQLNSNGLVAFELKNTLSMHGGVNRGQCKLENNKLIDIEEILDITQDNEHECIGYTTDNTQVNLPLTQLVSMNCWFFTQDIWPALETVLTQTLTENAALDVEAHLPSAVALLLTQNNLVKVLTSHDAWFGVTYAADSEAVNLQLTELTQQGKFPALAEQ</sequence>
<proteinExistence type="predicted"/>
<dbReference type="InterPro" id="IPR005835">
    <property type="entry name" value="NTP_transferase_dom"/>
</dbReference>
<dbReference type="Gene3D" id="3.90.550.10">
    <property type="entry name" value="Spore Coat Polysaccharide Biosynthesis Protein SpsA, Chain A"/>
    <property type="match status" value="1"/>
</dbReference>
<comment type="caution">
    <text evidence="2">The sequence shown here is derived from an EMBL/GenBank/DDBJ whole genome shotgun (WGS) entry which is preliminary data.</text>
</comment>
<reference evidence="2" key="2">
    <citation type="submission" date="2020-09" db="EMBL/GenBank/DDBJ databases">
        <authorList>
            <person name="Sun Q."/>
            <person name="Kim S."/>
        </authorList>
    </citation>
    <scope>NUCLEOTIDE SEQUENCE</scope>
    <source>
        <strain evidence="2">KCTC 42731</strain>
    </source>
</reference>
<dbReference type="Pfam" id="PF00483">
    <property type="entry name" value="NTP_transferase"/>
    <property type="match status" value="1"/>
</dbReference>
<evidence type="ECO:0000259" key="1">
    <source>
        <dbReference type="Pfam" id="PF00483"/>
    </source>
</evidence>
<evidence type="ECO:0000313" key="2">
    <source>
        <dbReference type="EMBL" id="GHF79203.1"/>
    </source>
</evidence>
<accession>A0A919BAQ8</accession>
<evidence type="ECO:0000313" key="3">
    <source>
        <dbReference type="Proteomes" id="UP000623842"/>
    </source>
</evidence>
<gene>
    <name evidence="2" type="ORF">GCM10017161_02950</name>
</gene>
<dbReference type="Proteomes" id="UP000623842">
    <property type="component" value="Unassembled WGS sequence"/>
</dbReference>
<keyword evidence="3" id="KW-1185">Reference proteome</keyword>